<accession>A0ABP9I098</accession>
<keyword evidence="1" id="KW-0001">2Fe-2S</keyword>
<evidence type="ECO:0000256" key="5">
    <source>
        <dbReference type="ARBA" id="ARBA00023015"/>
    </source>
</evidence>
<evidence type="ECO:0000256" key="4">
    <source>
        <dbReference type="ARBA" id="ARBA00023014"/>
    </source>
</evidence>
<dbReference type="EMBL" id="BAABIL010000351">
    <property type="protein sequence ID" value="GAA4983233.1"/>
    <property type="molecule type" value="Genomic_DNA"/>
</dbReference>
<dbReference type="RefSeq" id="WP_345712748.1">
    <property type="nucleotide sequence ID" value="NZ_BAABIL010000351.1"/>
</dbReference>
<keyword evidence="5" id="KW-0805">Transcription regulation</keyword>
<evidence type="ECO:0000256" key="3">
    <source>
        <dbReference type="ARBA" id="ARBA00023004"/>
    </source>
</evidence>
<dbReference type="Pfam" id="PF00376">
    <property type="entry name" value="MerR"/>
    <property type="match status" value="1"/>
</dbReference>
<keyword evidence="2" id="KW-0479">Metal-binding</keyword>
<evidence type="ECO:0000259" key="8">
    <source>
        <dbReference type="PROSITE" id="PS50937"/>
    </source>
</evidence>
<dbReference type="InterPro" id="IPR047057">
    <property type="entry name" value="MerR_fam"/>
</dbReference>
<evidence type="ECO:0000313" key="9">
    <source>
        <dbReference type="EMBL" id="GAA4983233.1"/>
    </source>
</evidence>
<dbReference type="Gene3D" id="1.10.1660.10">
    <property type="match status" value="1"/>
</dbReference>
<feature type="domain" description="HTH merR-type" evidence="8">
    <location>
        <begin position="6"/>
        <end position="74"/>
    </location>
</feature>
<gene>
    <name evidence="9" type="primary">soxR</name>
    <name evidence="9" type="ORF">GCM10023225_23430</name>
</gene>
<evidence type="ECO:0000256" key="1">
    <source>
        <dbReference type="ARBA" id="ARBA00022714"/>
    </source>
</evidence>
<evidence type="ECO:0000256" key="7">
    <source>
        <dbReference type="ARBA" id="ARBA00023163"/>
    </source>
</evidence>
<dbReference type="NCBIfam" id="TIGR01950">
    <property type="entry name" value="SoxR"/>
    <property type="match status" value="1"/>
</dbReference>
<keyword evidence="7" id="KW-0804">Transcription</keyword>
<evidence type="ECO:0000256" key="2">
    <source>
        <dbReference type="ARBA" id="ARBA00022723"/>
    </source>
</evidence>
<dbReference type="Pfam" id="PF09278">
    <property type="entry name" value="MerR-DNA-bind"/>
    <property type="match status" value="1"/>
</dbReference>
<dbReference type="SMART" id="SM00422">
    <property type="entry name" value="HTH_MERR"/>
    <property type="match status" value="1"/>
</dbReference>
<organism evidence="9 10">
    <name type="scientific">Kineococcus glutinatus</name>
    <dbReference type="NCBI Taxonomy" id="1070872"/>
    <lineage>
        <taxon>Bacteria</taxon>
        <taxon>Bacillati</taxon>
        <taxon>Actinomycetota</taxon>
        <taxon>Actinomycetes</taxon>
        <taxon>Kineosporiales</taxon>
        <taxon>Kineosporiaceae</taxon>
        <taxon>Kineococcus</taxon>
    </lineage>
</organism>
<dbReference type="Proteomes" id="UP001501195">
    <property type="component" value="Unassembled WGS sequence"/>
</dbReference>
<evidence type="ECO:0000256" key="6">
    <source>
        <dbReference type="ARBA" id="ARBA00023125"/>
    </source>
</evidence>
<dbReference type="InterPro" id="IPR015358">
    <property type="entry name" value="Tscrpt_reg_MerR_DNA-bd"/>
</dbReference>
<keyword evidence="10" id="KW-1185">Reference proteome</keyword>
<dbReference type="PANTHER" id="PTHR30204:SF0">
    <property type="entry name" value="REDOX-SENSITIVE TRANSCRIPTIONAL ACTIVATOR SOXR"/>
    <property type="match status" value="1"/>
</dbReference>
<proteinExistence type="predicted"/>
<dbReference type="InterPro" id="IPR000551">
    <property type="entry name" value="MerR-type_HTH_dom"/>
</dbReference>
<dbReference type="SUPFAM" id="SSF46955">
    <property type="entry name" value="Putative DNA-binding domain"/>
    <property type="match status" value="1"/>
</dbReference>
<dbReference type="InterPro" id="IPR009061">
    <property type="entry name" value="DNA-bd_dom_put_sf"/>
</dbReference>
<dbReference type="PROSITE" id="PS50937">
    <property type="entry name" value="HTH_MERR_2"/>
    <property type="match status" value="1"/>
</dbReference>
<sequence>MHADDALAIGEVAARAGVTPSALRFYEQEGLLHPLRTAGGQRRYPRAVLRRIAFIRAAQSVGLSLSEVRDALASLPEGRNPTRADWDRLSRSWRARLDERIAALQALRDGLSSCIGCGCLSLQRCRLSNAADAAASAGAGARFLPAALRDRDGWTEASA</sequence>
<keyword evidence="4" id="KW-0411">Iron-sulfur</keyword>
<comment type="caution">
    <text evidence="9">The sequence shown here is derived from an EMBL/GenBank/DDBJ whole genome shotgun (WGS) entry which is preliminary data.</text>
</comment>
<evidence type="ECO:0000313" key="10">
    <source>
        <dbReference type="Proteomes" id="UP001501195"/>
    </source>
</evidence>
<keyword evidence="3" id="KW-0408">Iron</keyword>
<protein>
    <submittedName>
        <fullName evidence="9">Redox-sensitive transcriptional activator SoxR</fullName>
    </submittedName>
</protein>
<dbReference type="PANTHER" id="PTHR30204">
    <property type="entry name" value="REDOX-CYCLING DRUG-SENSING TRANSCRIPTIONAL ACTIVATOR SOXR"/>
    <property type="match status" value="1"/>
</dbReference>
<dbReference type="PROSITE" id="PS00552">
    <property type="entry name" value="HTH_MERR_1"/>
    <property type="match status" value="1"/>
</dbReference>
<dbReference type="InterPro" id="IPR010211">
    <property type="entry name" value="Redox-sen_tscrpt-act_SoxR"/>
</dbReference>
<name>A0ABP9I098_9ACTN</name>
<keyword evidence="6" id="KW-0238">DNA-binding</keyword>
<dbReference type="PRINTS" id="PR00040">
    <property type="entry name" value="HTHMERR"/>
</dbReference>
<reference evidence="10" key="1">
    <citation type="journal article" date="2019" name="Int. J. Syst. Evol. Microbiol.">
        <title>The Global Catalogue of Microorganisms (GCM) 10K type strain sequencing project: providing services to taxonomists for standard genome sequencing and annotation.</title>
        <authorList>
            <consortium name="The Broad Institute Genomics Platform"/>
            <consortium name="The Broad Institute Genome Sequencing Center for Infectious Disease"/>
            <person name="Wu L."/>
            <person name="Ma J."/>
        </authorList>
    </citation>
    <scope>NUCLEOTIDE SEQUENCE [LARGE SCALE GENOMIC DNA]</scope>
    <source>
        <strain evidence="10">JCM 18126</strain>
    </source>
</reference>